<dbReference type="OrthoDB" id="7585890at2"/>
<dbReference type="EMBL" id="FNBI01000003">
    <property type="protein sequence ID" value="SDF46934.1"/>
    <property type="molecule type" value="Genomic_DNA"/>
</dbReference>
<dbReference type="Proteomes" id="UP000436801">
    <property type="component" value="Unassembled WGS sequence"/>
</dbReference>
<reference evidence="3 4" key="1">
    <citation type="submission" date="2016-10" db="EMBL/GenBank/DDBJ databases">
        <authorList>
            <person name="Varghese N."/>
            <person name="Submissions S."/>
        </authorList>
    </citation>
    <scope>NUCLEOTIDE SEQUENCE [LARGE SCALE GENOMIC DNA]</scope>
    <source>
        <strain evidence="3 4">S7-754</strain>
    </source>
</reference>
<evidence type="ECO:0000313" key="2">
    <source>
        <dbReference type="EMBL" id="MWC43381.1"/>
    </source>
</evidence>
<reference evidence="2 5" key="2">
    <citation type="submission" date="2019-12" db="EMBL/GenBank/DDBJ databases">
        <authorList>
            <person name="Zheng J."/>
        </authorList>
    </citation>
    <scope>NUCLEOTIDE SEQUENCE [LARGE SCALE GENOMIC DNA]</scope>
    <source>
        <strain evidence="2 5">DSM 27347</strain>
    </source>
</reference>
<feature type="compositionally biased region" description="Basic and acidic residues" evidence="1">
    <location>
        <begin position="1"/>
        <end position="12"/>
    </location>
</feature>
<proteinExistence type="predicted"/>
<feature type="region of interest" description="Disordered" evidence="1">
    <location>
        <begin position="1"/>
        <end position="99"/>
    </location>
</feature>
<evidence type="ECO:0000313" key="5">
    <source>
        <dbReference type="Proteomes" id="UP000436801"/>
    </source>
</evidence>
<gene>
    <name evidence="2" type="ORF">GQR91_06890</name>
    <name evidence="3" type="ORF">SAMN05216557_103444</name>
</gene>
<dbReference type="RefSeq" id="WP_149682311.1">
    <property type="nucleotide sequence ID" value="NZ_FNBI01000003.1"/>
</dbReference>
<keyword evidence="4" id="KW-1185">Reference proteome</keyword>
<dbReference type="EMBL" id="WSUT01000005">
    <property type="protein sequence ID" value="MWC43381.1"/>
    <property type="molecule type" value="Genomic_DNA"/>
</dbReference>
<dbReference type="AlphaFoldDB" id="A0A1G7LCA9"/>
<sequence>MTDRDIPPEAGKRPPFAKPEPPLDAIGTGKGYSGQEYDSAGQAEWRAGQDAQAVAPEGIVRGSGTAAGGGAPGEDYDPNTPGAADESPQAGAGPDRRPT</sequence>
<evidence type="ECO:0000313" key="4">
    <source>
        <dbReference type="Proteomes" id="UP000323502"/>
    </source>
</evidence>
<accession>A0A1G7LCA9</accession>
<name>A0A1G7LCA9_9SPHN</name>
<dbReference type="Proteomes" id="UP000323502">
    <property type="component" value="Unassembled WGS sequence"/>
</dbReference>
<organism evidence="3 4">
    <name type="scientific">Sphingomonas carotinifaciens</name>
    <dbReference type="NCBI Taxonomy" id="1166323"/>
    <lineage>
        <taxon>Bacteria</taxon>
        <taxon>Pseudomonadati</taxon>
        <taxon>Pseudomonadota</taxon>
        <taxon>Alphaproteobacteria</taxon>
        <taxon>Sphingomonadales</taxon>
        <taxon>Sphingomonadaceae</taxon>
        <taxon>Sphingomonas</taxon>
    </lineage>
</organism>
<protein>
    <submittedName>
        <fullName evidence="3">Uncharacterized protein</fullName>
    </submittedName>
</protein>
<evidence type="ECO:0000313" key="3">
    <source>
        <dbReference type="EMBL" id="SDF46934.1"/>
    </source>
</evidence>
<evidence type="ECO:0000256" key="1">
    <source>
        <dbReference type="SAM" id="MobiDB-lite"/>
    </source>
</evidence>